<dbReference type="GO" id="GO:0005743">
    <property type="term" value="C:mitochondrial inner membrane"/>
    <property type="evidence" value="ECO:0007669"/>
    <property type="project" value="TreeGrafter"/>
</dbReference>
<dbReference type="GO" id="GO:0006309">
    <property type="term" value="P:apoptotic DNA fragmentation"/>
    <property type="evidence" value="ECO:0007669"/>
    <property type="project" value="TreeGrafter"/>
</dbReference>
<dbReference type="FunFam" id="3.40.570.10:FF:000007">
    <property type="entry name" value="Alkaline nuclease"/>
    <property type="match status" value="1"/>
</dbReference>
<comment type="caution">
    <text evidence="8">The sequence shown here is derived from an EMBL/GenBank/DDBJ whole genome shotgun (WGS) entry which is preliminary data.</text>
</comment>
<evidence type="ECO:0000313" key="9">
    <source>
        <dbReference type="Proteomes" id="UP001151699"/>
    </source>
</evidence>
<dbReference type="GO" id="GO:0004521">
    <property type="term" value="F:RNA endonuclease activity"/>
    <property type="evidence" value="ECO:0007669"/>
    <property type="project" value="TreeGrafter"/>
</dbReference>
<keyword evidence="3" id="KW-0378">Hydrolase</keyword>
<dbReference type="Gene3D" id="3.40.570.10">
    <property type="entry name" value="Extracellular Endonuclease, subunit A"/>
    <property type="match status" value="1"/>
</dbReference>
<keyword evidence="2" id="KW-0540">Nuclease</keyword>
<sequence>MVKLVLCLLLFVAGTIRSEVSEDILLEEIPSEAENVEEFSPLNTCTIAINGNGLPEPQPLLIQPNTLRFVNPDRNGIITISANQQIELFCSGSFVAPFPNTRTLFATCQSGTNWLVNGQTRVFNTLACTGQVAHTARRTGQRCFDGSTHSEVGFNVAPNRFFVTHNVCHDEVAEATRYVYYMQTPANMGFQRSFPRPSFITGDFFGGRNVNGLYTQVTQRQTLAGILGQQRVDEMYAIHTDAFLARGHLMANADNIFGSHMRASFYFINAQPQWQTFNGGNWEAVEAGVRNFIANRNLECEIYTGVHGVLSLRDQNGVFRELFLDFDSQGRGLIPVPSLYYKVVLHRPTNRGIVFIGVNNPHATSADITNRHTICTDVSHNVDWITWTTPVGRTSILRGFSYMCTVTDFRRVVTNLPPNVTAASLLF</sequence>
<organism evidence="8 9">
    <name type="scientific">Pseudolycoriella hygida</name>
    <dbReference type="NCBI Taxonomy" id="35572"/>
    <lineage>
        <taxon>Eukaryota</taxon>
        <taxon>Metazoa</taxon>
        <taxon>Ecdysozoa</taxon>
        <taxon>Arthropoda</taxon>
        <taxon>Hexapoda</taxon>
        <taxon>Insecta</taxon>
        <taxon>Pterygota</taxon>
        <taxon>Neoptera</taxon>
        <taxon>Endopterygota</taxon>
        <taxon>Diptera</taxon>
        <taxon>Nematocera</taxon>
        <taxon>Sciaroidea</taxon>
        <taxon>Sciaridae</taxon>
        <taxon>Pseudolycoriella</taxon>
    </lineage>
</organism>
<dbReference type="InterPro" id="IPR044925">
    <property type="entry name" value="His-Me_finger_sf"/>
</dbReference>
<evidence type="ECO:0000256" key="3">
    <source>
        <dbReference type="ARBA" id="ARBA00022759"/>
    </source>
</evidence>
<dbReference type="Proteomes" id="UP001151699">
    <property type="component" value="Chromosome X"/>
</dbReference>
<dbReference type="GO" id="GO:0000014">
    <property type="term" value="F:single-stranded DNA endodeoxyribonuclease activity"/>
    <property type="evidence" value="ECO:0007669"/>
    <property type="project" value="TreeGrafter"/>
</dbReference>
<dbReference type="InterPro" id="IPR040255">
    <property type="entry name" value="Non-specific_endonuclease"/>
</dbReference>
<keyword evidence="6" id="KW-0732">Signal</keyword>
<evidence type="ECO:0000256" key="5">
    <source>
        <dbReference type="PIRSR" id="PIRSR640255-2"/>
    </source>
</evidence>
<keyword evidence="9" id="KW-1185">Reference proteome</keyword>
<dbReference type="GO" id="GO:0003676">
    <property type="term" value="F:nucleic acid binding"/>
    <property type="evidence" value="ECO:0007669"/>
    <property type="project" value="InterPro"/>
</dbReference>
<proteinExistence type="inferred from homology"/>
<reference evidence="8" key="1">
    <citation type="submission" date="2022-07" db="EMBL/GenBank/DDBJ databases">
        <authorList>
            <person name="Trinca V."/>
            <person name="Uliana J.V.C."/>
            <person name="Torres T.T."/>
            <person name="Ward R.J."/>
            <person name="Monesi N."/>
        </authorList>
    </citation>
    <scope>NUCLEOTIDE SEQUENCE</scope>
    <source>
        <strain evidence="8">HSMRA1968</strain>
        <tissue evidence="8">Whole embryos</tissue>
    </source>
</reference>
<comment type="similarity">
    <text evidence="1">Belongs to the DNA/RNA non-specific endonuclease family.</text>
</comment>
<evidence type="ECO:0000256" key="6">
    <source>
        <dbReference type="SAM" id="SignalP"/>
    </source>
</evidence>
<feature type="binding site" evidence="5">
    <location>
        <position position="278"/>
    </location>
    <ligand>
        <name>Mg(2+)</name>
        <dbReference type="ChEBI" id="CHEBI:18420"/>
        <note>catalytic</note>
    </ligand>
</feature>
<dbReference type="PANTHER" id="PTHR13966:SF19">
    <property type="entry name" value="NUCLEASE EXOG, MITOCHONDRIAL"/>
    <property type="match status" value="1"/>
</dbReference>
<accession>A0A9Q0MX72</accession>
<dbReference type="SMART" id="SM00892">
    <property type="entry name" value="Endonuclease_NS"/>
    <property type="match status" value="1"/>
</dbReference>
<evidence type="ECO:0000256" key="1">
    <source>
        <dbReference type="ARBA" id="ARBA00010052"/>
    </source>
</evidence>
<feature type="domain" description="DNA/RNA non-specific endonuclease/pyrophosphatase/phosphodiesterase" evidence="7">
    <location>
        <begin position="161"/>
        <end position="409"/>
    </location>
</feature>
<dbReference type="PANTHER" id="PTHR13966">
    <property type="entry name" value="ENDONUCLEASE RELATED"/>
    <property type="match status" value="1"/>
</dbReference>
<feature type="signal peptide" evidence="6">
    <location>
        <begin position="1"/>
        <end position="18"/>
    </location>
</feature>
<evidence type="ECO:0000256" key="4">
    <source>
        <dbReference type="PIRSR" id="PIRSR640255-1"/>
    </source>
</evidence>
<dbReference type="AlphaFoldDB" id="A0A9Q0MX72"/>
<keyword evidence="3" id="KW-0255">Endonuclease</keyword>
<feature type="active site" description="Proton acceptor" evidence="4">
    <location>
        <position position="248"/>
    </location>
</feature>
<dbReference type="InterPro" id="IPR001604">
    <property type="entry name" value="Endo_G_ENPP1-like_dom"/>
</dbReference>
<dbReference type="SUPFAM" id="SSF54060">
    <property type="entry name" value="His-Me finger endonucleases"/>
    <property type="match status" value="1"/>
</dbReference>
<evidence type="ECO:0000256" key="2">
    <source>
        <dbReference type="ARBA" id="ARBA00022722"/>
    </source>
</evidence>
<dbReference type="Pfam" id="PF01223">
    <property type="entry name" value="Endonuclease_NS"/>
    <property type="match status" value="1"/>
</dbReference>
<keyword evidence="5" id="KW-0479">Metal-binding</keyword>
<gene>
    <name evidence="8" type="ORF">Bhyg_10980</name>
</gene>
<evidence type="ECO:0000313" key="8">
    <source>
        <dbReference type="EMBL" id="KAJ6638247.1"/>
    </source>
</evidence>
<dbReference type="GO" id="GO:0046872">
    <property type="term" value="F:metal ion binding"/>
    <property type="evidence" value="ECO:0007669"/>
    <property type="project" value="UniProtKB-KW"/>
</dbReference>
<name>A0A9Q0MX72_9DIPT</name>
<evidence type="ECO:0000259" key="7">
    <source>
        <dbReference type="SMART" id="SM00892"/>
    </source>
</evidence>
<dbReference type="InterPro" id="IPR044929">
    <property type="entry name" value="DNA/RNA_non-sp_Endonuclease_sf"/>
</dbReference>
<dbReference type="EMBL" id="WJQU01000003">
    <property type="protein sequence ID" value="KAJ6638247.1"/>
    <property type="molecule type" value="Genomic_DNA"/>
</dbReference>
<protein>
    <recommendedName>
        <fullName evidence="7">DNA/RNA non-specific endonuclease/pyrophosphatase/phosphodiesterase domain-containing protein</fullName>
    </recommendedName>
</protein>
<dbReference type="GO" id="GO:0005634">
    <property type="term" value="C:nucleus"/>
    <property type="evidence" value="ECO:0007669"/>
    <property type="project" value="TreeGrafter"/>
</dbReference>
<dbReference type="OrthoDB" id="5960141at2759"/>
<feature type="chain" id="PRO_5040416361" description="DNA/RNA non-specific endonuclease/pyrophosphatase/phosphodiesterase domain-containing protein" evidence="6">
    <location>
        <begin position="19"/>
        <end position="427"/>
    </location>
</feature>